<dbReference type="AlphaFoldDB" id="A0A1F4U920"/>
<comment type="caution">
    <text evidence="1">The sequence shown here is derived from an EMBL/GenBank/DDBJ whole genome shotgun (WGS) entry which is preliminary data.</text>
</comment>
<organism evidence="1 2">
    <name type="scientific">candidate division WOR-3 bacterium RBG_13_43_14</name>
    <dbReference type="NCBI Taxonomy" id="1802590"/>
    <lineage>
        <taxon>Bacteria</taxon>
        <taxon>Bacteria division WOR-3</taxon>
    </lineage>
</organism>
<sequence>MIILLFFTHIFHTASQPLFESGLSNPAFSSYSGTYEAHITANENFIFDYLSAGAQIKNAGISFATYRDNYYSQSWAGISYRFPFPLAMGVNLGTAQVYQQSHFLTDLGLWFNYGLLFGISYRDILHDERLLRAGATYKKNRINIMCEIENGGEEHNTSLNIGIGYLYCFSDLEISAFGGYNFHNPAFTIGLTYYQFKLGFLLSDSFEVNLMVSIFLEPPVREKIIVFQETLEVFVQKPTSTKKPLAKKIGTTAQLTPNERLSCEQHYLKGIEYYINNLLDEAINEWNIVVKISPTYKDVKRYLENANAKKELLKKEK</sequence>
<dbReference type="Proteomes" id="UP000177025">
    <property type="component" value="Unassembled WGS sequence"/>
</dbReference>
<dbReference type="EMBL" id="MEUM01000106">
    <property type="protein sequence ID" value="OGC41444.1"/>
    <property type="molecule type" value="Genomic_DNA"/>
</dbReference>
<evidence type="ECO:0000313" key="2">
    <source>
        <dbReference type="Proteomes" id="UP000177025"/>
    </source>
</evidence>
<protein>
    <submittedName>
        <fullName evidence="1">Uncharacterized protein</fullName>
    </submittedName>
</protein>
<gene>
    <name evidence="1" type="ORF">A2Y85_05830</name>
</gene>
<accession>A0A1F4U920</accession>
<reference evidence="1 2" key="1">
    <citation type="journal article" date="2016" name="Nat. Commun.">
        <title>Thousands of microbial genomes shed light on interconnected biogeochemical processes in an aquifer system.</title>
        <authorList>
            <person name="Anantharaman K."/>
            <person name="Brown C.T."/>
            <person name="Hug L.A."/>
            <person name="Sharon I."/>
            <person name="Castelle C.J."/>
            <person name="Probst A.J."/>
            <person name="Thomas B.C."/>
            <person name="Singh A."/>
            <person name="Wilkins M.J."/>
            <person name="Karaoz U."/>
            <person name="Brodie E.L."/>
            <person name="Williams K.H."/>
            <person name="Hubbard S.S."/>
            <person name="Banfield J.F."/>
        </authorList>
    </citation>
    <scope>NUCLEOTIDE SEQUENCE [LARGE SCALE GENOMIC DNA]</scope>
</reference>
<name>A0A1F4U920_UNCW3</name>
<evidence type="ECO:0000313" key="1">
    <source>
        <dbReference type="EMBL" id="OGC41444.1"/>
    </source>
</evidence>
<proteinExistence type="predicted"/>